<dbReference type="EMBL" id="NKJJ02000001">
    <property type="protein sequence ID" value="TPR02191.1"/>
    <property type="molecule type" value="Genomic_DNA"/>
</dbReference>
<evidence type="ECO:0000256" key="1">
    <source>
        <dbReference type="SAM" id="Coils"/>
    </source>
</evidence>
<dbReference type="VEuPathDB" id="FungiDB:ATCC64974_101760"/>
<accession>A0A254TNE4</accession>
<dbReference type="eggNOG" id="ENOG502T3HB">
    <property type="taxonomic scope" value="Eukaryota"/>
</dbReference>
<dbReference type="VEuPathDB" id="FungiDB:ASPNIDRAFT2_1179949"/>
<feature type="region of interest" description="Disordered" evidence="2">
    <location>
        <begin position="1"/>
        <end position="104"/>
    </location>
</feature>
<feature type="region of interest" description="Disordered" evidence="2">
    <location>
        <begin position="503"/>
        <end position="659"/>
    </location>
</feature>
<organism evidence="3 4">
    <name type="scientific">Aspergillus niger</name>
    <dbReference type="NCBI Taxonomy" id="5061"/>
    <lineage>
        <taxon>Eukaryota</taxon>
        <taxon>Fungi</taxon>
        <taxon>Dikarya</taxon>
        <taxon>Ascomycota</taxon>
        <taxon>Pezizomycotina</taxon>
        <taxon>Eurotiomycetes</taxon>
        <taxon>Eurotiomycetidae</taxon>
        <taxon>Eurotiales</taxon>
        <taxon>Aspergillaceae</taxon>
        <taxon>Aspergillus</taxon>
        <taxon>Aspergillus subgen. Circumdati</taxon>
    </lineage>
</organism>
<feature type="compositionally biased region" description="Polar residues" evidence="2">
    <location>
        <begin position="15"/>
        <end position="45"/>
    </location>
</feature>
<evidence type="ECO:0000313" key="4">
    <source>
        <dbReference type="Proteomes" id="UP000197666"/>
    </source>
</evidence>
<name>A0A254TNE4_ASPNG</name>
<feature type="compositionally biased region" description="Acidic residues" evidence="2">
    <location>
        <begin position="638"/>
        <end position="653"/>
    </location>
</feature>
<gene>
    <name evidence="3" type="ORF">CAN33_0043070</name>
</gene>
<dbReference type="AlphaFoldDB" id="A0A254TNE4"/>
<reference evidence="4" key="1">
    <citation type="submission" date="2018-10" db="EMBL/GenBank/DDBJ databases">
        <title>FDA dAtabase for Regulatory Grade micrObial Sequences (FDA-ARGOS): Supporting development and validation of Infectious Disease Dx tests.</title>
        <authorList>
            <person name="Kerrigan L."/>
            <person name="Tallon L."/>
            <person name="Sadzewicz L."/>
            <person name="Sengamalay N."/>
            <person name="Ott S."/>
            <person name="Godinez A."/>
            <person name="Nagaraj S."/>
            <person name="Vavikolanu K."/>
            <person name="Nadendla S."/>
            <person name="George J."/>
            <person name="Sichtig H."/>
        </authorList>
    </citation>
    <scope>NUCLEOTIDE SEQUENCE [LARGE SCALE GENOMIC DNA]</scope>
    <source>
        <strain evidence="4">FDAARGOS_311</strain>
    </source>
</reference>
<sequence>MQLRSSIRPPKRFNQDQFYSPCTQKSLRAPQNQENQDCIHSTQFDPNLPPAAFPTLEHPSPLSLRNKETEHWNEQEDDPSKRPRKQEKGDEKTEDKRVGEANTGVQIRPLESGENCFLSNGDLNPVYRRNMTILANIGRESSIERYLMDSDVDEIMADAPGEENIETSSASPPFRPREWGDLSPRIQVEIIDNMLQDFNWPTVCHLLGLTVGEREEIQQNIRQWDQQARKEDLQLEDMRERQLRALLRVDNTIRGHNRVPHQGIFSKISRQISGKLQDNLNSDILLCQASELLDAELFLRTRGLDRKYAGEWGNGTSAWQALEDHDIEPCLDGDQRTHQRVVDSATINADVPAGEDTNINMPDPNDNCTLQAEIMAAYCPNSERNKYLHKFRFNKPRKCHKDSQPRQKVVYHDPRGSEPCRLSVGAEKAAHVCDMRWRYSKLALKPWEMPLTSLSINEPRPLLGTCYNSHGNKSNAGNSHNAAFVPPTRFSYENITDRRAAQTAFSSRLDPRHGTSASEVRKGIPPKPSSDNTYVTLSDSGRASSPIIWTPKATPDTAVSTTSSECLPTDENKQSPRASRALQAPLEARKDLRESVNEDSGHEVPSEDPRPETPPKRSVESSVSKEDIVHAPDKTSDGDDSSEDSHDDDDYDEVVLLPV</sequence>
<protein>
    <submittedName>
        <fullName evidence="3">Transport protein Avl9 family protein</fullName>
    </submittedName>
</protein>
<dbReference type="VEuPathDB" id="FungiDB:An08g05960"/>
<dbReference type="VEuPathDB" id="FungiDB:M747DRAFT_342661"/>
<feature type="compositionally biased region" description="Polar residues" evidence="2">
    <location>
        <begin position="529"/>
        <end position="543"/>
    </location>
</feature>
<feature type="coiled-coil region" evidence="1">
    <location>
        <begin position="214"/>
        <end position="241"/>
    </location>
</feature>
<proteinExistence type="predicted"/>
<evidence type="ECO:0000313" key="3">
    <source>
        <dbReference type="EMBL" id="TPR02191.1"/>
    </source>
</evidence>
<comment type="caution">
    <text evidence="3">The sequence shown here is derived from an EMBL/GenBank/DDBJ whole genome shotgun (WGS) entry which is preliminary data.</text>
</comment>
<feature type="compositionally biased region" description="Basic and acidic residues" evidence="2">
    <location>
        <begin position="65"/>
        <end position="99"/>
    </location>
</feature>
<feature type="compositionally biased region" description="Basic and acidic residues" evidence="2">
    <location>
        <begin position="587"/>
        <end position="637"/>
    </location>
</feature>
<evidence type="ECO:0000256" key="2">
    <source>
        <dbReference type="SAM" id="MobiDB-lite"/>
    </source>
</evidence>
<feature type="compositionally biased region" description="Polar residues" evidence="2">
    <location>
        <begin position="557"/>
        <end position="566"/>
    </location>
</feature>
<keyword evidence="1" id="KW-0175">Coiled coil</keyword>
<dbReference type="Proteomes" id="UP000197666">
    <property type="component" value="Unassembled WGS sequence"/>
</dbReference>